<sequence length="292" mass="33200">MLDSLSVVGGLLDAMKYALVCANMLLFAFGVYVFATQRSRQSATMIAGGKRERKRAVLVTAHPDDESMFFMPLLHALQEQDPRVEAHEWELFLLCLSRGNFDGLGDIREQEMLACGQYVGFPKANIHVLEDPRFQDGMQSAWETAHVGATVTEFVTKYKIDAVFTFDDYGVSGHPNHISVHHGVRQAILTLHEQCATTETQPVRGWMLESTNIVRKYIGVLDALLSSTGSSEKVFVFTFRPWWNYHAMALHHSQFVWYRRLFVIFSRYTFINTFTPIVPMPAPVDMPTKKSQ</sequence>
<dbReference type="Proteomes" id="UP001146120">
    <property type="component" value="Unassembled WGS sequence"/>
</dbReference>
<evidence type="ECO:0000313" key="5">
    <source>
        <dbReference type="Proteomes" id="UP001146120"/>
    </source>
</evidence>
<keyword evidence="3" id="KW-0472">Membrane</keyword>
<dbReference type="SUPFAM" id="SSF102588">
    <property type="entry name" value="LmbE-like"/>
    <property type="match status" value="1"/>
</dbReference>
<gene>
    <name evidence="4" type="ORF">N0F65_010894</name>
</gene>
<organism evidence="4 5">
    <name type="scientific">Lagenidium giganteum</name>
    <dbReference type="NCBI Taxonomy" id="4803"/>
    <lineage>
        <taxon>Eukaryota</taxon>
        <taxon>Sar</taxon>
        <taxon>Stramenopiles</taxon>
        <taxon>Oomycota</taxon>
        <taxon>Peronosporomycetes</taxon>
        <taxon>Pythiales</taxon>
        <taxon>Pythiaceae</taxon>
    </lineage>
</organism>
<reference evidence="4" key="1">
    <citation type="submission" date="2022-11" db="EMBL/GenBank/DDBJ databases">
        <authorList>
            <person name="Morgan W.R."/>
            <person name="Tartar A."/>
        </authorList>
    </citation>
    <scope>NUCLEOTIDE SEQUENCE</scope>
    <source>
        <strain evidence="4">ARSEF 373</strain>
    </source>
</reference>
<keyword evidence="3" id="KW-1133">Transmembrane helix</keyword>
<dbReference type="EC" id="3.5.1.89" evidence="2"/>
<evidence type="ECO:0000256" key="2">
    <source>
        <dbReference type="ARBA" id="ARBA00012176"/>
    </source>
</evidence>
<evidence type="ECO:0000256" key="3">
    <source>
        <dbReference type="SAM" id="Phobius"/>
    </source>
</evidence>
<dbReference type="Gene3D" id="3.40.50.10320">
    <property type="entry name" value="LmbE-like"/>
    <property type="match status" value="1"/>
</dbReference>
<dbReference type="PANTHER" id="PTHR12993:SF11">
    <property type="entry name" value="N-ACETYLGLUCOSAMINYL-PHOSPHATIDYLINOSITOL DE-N-ACETYLASE"/>
    <property type="match status" value="1"/>
</dbReference>
<keyword evidence="5" id="KW-1185">Reference proteome</keyword>
<dbReference type="InterPro" id="IPR003737">
    <property type="entry name" value="GlcNAc_PI_deacetylase-related"/>
</dbReference>
<dbReference type="PANTHER" id="PTHR12993">
    <property type="entry name" value="N-ACETYLGLUCOSAMINYL-PHOSPHATIDYLINOSITOL DE-N-ACETYLASE-RELATED"/>
    <property type="match status" value="1"/>
</dbReference>
<dbReference type="InterPro" id="IPR024078">
    <property type="entry name" value="LmbE-like_dom_sf"/>
</dbReference>
<comment type="caution">
    <text evidence="4">The sequence shown here is derived from an EMBL/GenBank/DDBJ whole genome shotgun (WGS) entry which is preliminary data.</text>
</comment>
<dbReference type="AlphaFoldDB" id="A0AAV2YGL6"/>
<evidence type="ECO:0000313" key="4">
    <source>
        <dbReference type="EMBL" id="DAZ93270.1"/>
    </source>
</evidence>
<dbReference type="GO" id="GO:0000225">
    <property type="term" value="F:N-acetylglucosaminylphosphatidylinositol deacetylase activity"/>
    <property type="evidence" value="ECO:0007669"/>
    <property type="project" value="UniProtKB-EC"/>
</dbReference>
<dbReference type="Pfam" id="PF02585">
    <property type="entry name" value="PIG-L"/>
    <property type="match status" value="1"/>
</dbReference>
<dbReference type="EMBL" id="DAKRPA010000329">
    <property type="protein sequence ID" value="DAZ93270.1"/>
    <property type="molecule type" value="Genomic_DNA"/>
</dbReference>
<accession>A0AAV2YGL6</accession>
<reference evidence="4" key="2">
    <citation type="journal article" date="2023" name="Microbiol Resour">
        <title>Decontamination and Annotation of the Draft Genome Sequence of the Oomycete Lagenidium giganteum ARSEF 373.</title>
        <authorList>
            <person name="Morgan W.R."/>
            <person name="Tartar A."/>
        </authorList>
    </citation>
    <scope>NUCLEOTIDE SEQUENCE</scope>
    <source>
        <strain evidence="4">ARSEF 373</strain>
    </source>
</reference>
<keyword evidence="3" id="KW-0812">Transmembrane</keyword>
<proteinExistence type="inferred from homology"/>
<protein>
    <recommendedName>
        <fullName evidence="2">N-acetylglucosaminylphosphatidylinositol deacetylase</fullName>
        <ecNumber evidence="2">3.5.1.89</ecNumber>
    </recommendedName>
</protein>
<name>A0AAV2YGL6_9STRA</name>
<comment type="similarity">
    <text evidence="1">Belongs to the PIGL family.</text>
</comment>
<feature type="transmembrane region" description="Helical" evidence="3">
    <location>
        <begin position="14"/>
        <end position="35"/>
    </location>
</feature>
<dbReference type="GO" id="GO:0005783">
    <property type="term" value="C:endoplasmic reticulum"/>
    <property type="evidence" value="ECO:0007669"/>
    <property type="project" value="TreeGrafter"/>
</dbReference>
<evidence type="ECO:0000256" key="1">
    <source>
        <dbReference type="ARBA" id="ARBA00006066"/>
    </source>
</evidence>